<name>A0A4U0WNE0_9PEZI</name>
<dbReference type="Proteomes" id="UP000308768">
    <property type="component" value="Unassembled WGS sequence"/>
</dbReference>
<evidence type="ECO:0000313" key="2">
    <source>
        <dbReference type="EMBL" id="TKA63973.1"/>
    </source>
</evidence>
<proteinExistence type="predicted"/>
<gene>
    <name evidence="2" type="ORF">B0A49_07934</name>
</gene>
<keyword evidence="3" id="KW-1185">Reference proteome</keyword>
<dbReference type="AlphaFoldDB" id="A0A4U0WNE0"/>
<organism evidence="2 3">
    <name type="scientific">Cryomyces minteri</name>
    <dbReference type="NCBI Taxonomy" id="331657"/>
    <lineage>
        <taxon>Eukaryota</taxon>
        <taxon>Fungi</taxon>
        <taxon>Dikarya</taxon>
        <taxon>Ascomycota</taxon>
        <taxon>Pezizomycotina</taxon>
        <taxon>Dothideomycetes</taxon>
        <taxon>Dothideomycetes incertae sedis</taxon>
        <taxon>Cryomyces</taxon>
    </lineage>
</organism>
<protein>
    <submittedName>
        <fullName evidence="2">Uncharacterized protein</fullName>
    </submittedName>
</protein>
<sequence length="557" mass="60693">MSRPTNSSQQTFDAARELSSPSYKPATRPLYEDFQSAYGSIAARSGAPETLQQTPDADRLSLYATAASRDCGNFNKSESGDLSKAIPLPLSLHKGAPNSLEEKVSSAHWRPFSGFFGKKSSSNVAGLNHLGERDGTMIPLSTVRGRNGQQSDAGSEASAVARLQLGAIFEQDLPTFEHESESTSKGHSSTHDYKESVCSSRLEEIDEATPSMWAGSNFIRTSRRCLGPIHKCSAEVGRQSDMFTDVTASSESGDGSFNAQAFDRRSRTSTSRLDGDSTLEGIYGAYPAEDTTIGSYYYGNNDPAELKKSSFNDFDFALEAASEHTNTSSGTAIMRNFPTQPRLPPDIPLPQQPDSLSTRQIYSVSAGSRSHGSHTDTRKLLHLSHSSSAASAQGKSSPSVEHGRSLLVAAEHHPDHMYDRMFVASDPNVEEVFSLKLGTSSERHVTGRFDITKDLSTIPKMWRGSSPGRKPTLVTQDPEDDRRSSYADVSDGECQEDWETDAEGSRLSTVIEWINDSFANTSHWSVQSLPDCICTTISVALHHFQSSNIHLAHPHHS</sequence>
<feature type="region of interest" description="Disordered" evidence="1">
    <location>
        <begin position="325"/>
        <end position="357"/>
    </location>
</feature>
<feature type="compositionally biased region" description="Polar residues" evidence="1">
    <location>
        <begin position="246"/>
        <end position="259"/>
    </location>
</feature>
<feature type="compositionally biased region" description="Pro residues" evidence="1">
    <location>
        <begin position="341"/>
        <end position="351"/>
    </location>
</feature>
<dbReference type="EMBL" id="NAJN01001329">
    <property type="protein sequence ID" value="TKA63973.1"/>
    <property type="molecule type" value="Genomic_DNA"/>
</dbReference>
<accession>A0A4U0WNE0</accession>
<evidence type="ECO:0000313" key="3">
    <source>
        <dbReference type="Proteomes" id="UP000308768"/>
    </source>
</evidence>
<feature type="region of interest" description="Disordered" evidence="1">
    <location>
        <begin position="246"/>
        <end position="273"/>
    </location>
</feature>
<comment type="caution">
    <text evidence="2">The sequence shown here is derived from an EMBL/GenBank/DDBJ whole genome shotgun (WGS) entry which is preliminary data.</text>
</comment>
<feature type="region of interest" description="Disordered" evidence="1">
    <location>
        <begin position="1"/>
        <end position="27"/>
    </location>
</feature>
<evidence type="ECO:0000256" key="1">
    <source>
        <dbReference type="SAM" id="MobiDB-lite"/>
    </source>
</evidence>
<feature type="compositionally biased region" description="Acidic residues" evidence="1">
    <location>
        <begin position="490"/>
        <end position="501"/>
    </location>
</feature>
<reference evidence="2 3" key="1">
    <citation type="submission" date="2017-03" db="EMBL/GenBank/DDBJ databases">
        <title>Genomes of endolithic fungi from Antarctica.</title>
        <authorList>
            <person name="Coleine C."/>
            <person name="Masonjones S."/>
            <person name="Stajich J.E."/>
        </authorList>
    </citation>
    <scope>NUCLEOTIDE SEQUENCE [LARGE SCALE GENOMIC DNA]</scope>
    <source>
        <strain evidence="2 3">CCFEE 5187</strain>
    </source>
</reference>
<feature type="region of interest" description="Disordered" evidence="1">
    <location>
        <begin position="462"/>
        <end position="501"/>
    </location>
</feature>
<feature type="compositionally biased region" description="Polar residues" evidence="1">
    <location>
        <begin position="1"/>
        <end position="12"/>
    </location>
</feature>